<keyword evidence="2" id="KW-0731">Sigma factor</keyword>
<dbReference type="Pfam" id="PF08281">
    <property type="entry name" value="Sigma70_r4_2"/>
    <property type="match status" value="1"/>
</dbReference>
<evidence type="ECO:0000256" key="3">
    <source>
        <dbReference type="ARBA" id="ARBA00023163"/>
    </source>
</evidence>
<organism evidence="5 6">
    <name type="scientific">Polaribacter batillariae</name>
    <dbReference type="NCBI Taxonomy" id="2808900"/>
    <lineage>
        <taxon>Bacteria</taxon>
        <taxon>Pseudomonadati</taxon>
        <taxon>Bacteroidota</taxon>
        <taxon>Flavobacteriia</taxon>
        <taxon>Flavobacteriales</taxon>
        <taxon>Flavobacteriaceae</taxon>
    </lineage>
</organism>
<dbReference type="InterPro" id="IPR036388">
    <property type="entry name" value="WH-like_DNA-bd_sf"/>
</dbReference>
<evidence type="ECO:0000313" key="5">
    <source>
        <dbReference type="EMBL" id="QTD39242.1"/>
    </source>
</evidence>
<keyword evidence="3" id="KW-0804">Transcription</keyword>
<dbReference type="InterPro" id="IPR013324">
    <property type="entry name" value="RNA_pol_sigma_r3/r4-like"/>
</dbReference>
<evidence type="ECO:0000259" key="4">
    <source>
        <dbReference type="Pfam" id="PF08281"/>
    </source>
</evidence>
<evidence type="ECO:0000256" key="2">
    <source>
        <dbReference type="ARBA" id="ARBA00023082"/>
    </source>
</evidence>
<evidence type="ECO:0000313" key="6">
    <source>
        <dbReference type="Proteomes" id="UP000663935"/>
    </source>
</evidence>
<dbReference type="InterPro" id="IPR013249">
    <property type="entry name" value="RNA_pol_sigma70_r4_t2"/>
</dbReference>
<dbReference type="InterPro" id="IPR039425">
    <property type="entry name" value="RNA_pol_sigma-70-like"/>
</dbReference>
<keyword evidence="6" id="KW-1185">Reference proteome</keyword>
<gene>
    <name evidence="5" type="ORF">JL193_00775</name>
</gene>
<dbReference type="InterPro" id="IPR014284">
    <property type="entry name" value="RNA_pol_sigma-70_dom"/>
</dbReference>
<dbReference type="Proteomes" id="UP000663935">
    <property type="component" value="Chromosome"/>
</dbReference>
<dbReference type="SUPFAM" id="SSF88659">
    <property type="entry name" value="Sigma3 and sigma4 domains of RNA polymerase sigma factors"/>
    <property type="match status" value="1"/>
</dbReference>
<proteinExistence type="predicted"/>
<accession>A0ABX7SYE1</accession>
<protein>
    <submittedName>
        <fullName evidence="5">Sigma-70 family RNA polymerase sigma factor</fullName>
    </submittedName>
</protein>
<dbReference type="RefSeq" id="WP_207973350.1">
    <property type="nucleotide sequence ID" value="NZ_CP071795.1"/>
</dbReference>
<dbReference type="Gene3D" id="1.10.10.10">
    <property type="entry name" value="Winged helix-like DNA-binding domain superfamily/Winged helix DNA-binding domain"/>
    <property type="match status" value="1"/>
</dbReference>
<dbReference type="NCBIfam" id="TIGR02937">
    <property type="entry name" value="sigma70-ECF"/>
    <property type="match status" value="1"/>
</dbReference>
<reference evidence="5 6" key="1">
    <citation type="submission" date="2021-03" db="EMBL/GenBank/DDBJ databases">
        <title>Complete genome of Polaribacter_sp.G4M1.</title>
        <authorList>
            <person name="Jeong S.W."/>
            <person name="Bae J.W."/>
        </authorList>
    </citation>
    <scope>NUCLEOTIDE SEQUENCE [LARGE SCALE GENOMIC DNA]</scope>
    <source>
        <strain evidence="5 6">G4M1</strain>
    </source>
</reference>
<dbReference type="PANTHER" id="PTHR43133">
    <property type="entry name" value="RNA POLYMERASE ECF-TYPE SIGMA FACTO"/>
    <property type="match status" value="1"/>
</dbReference>
<evidence type="ECO:0000256" key="1">
    <source>
        <dbReference type="ARBA" id="ARBA00023015"/>
    </source>
</evidence>
<dbReference type="PANTHER" id="PTHR43133:SF46">
    <property type="entry name" value="RNA POLYMERASE SIGMA-70 FACTOR ECF SUBFAMILY"/>
    <property type="match status" value="1"/>
</dbReference>
<name>A0ABX7SYE1_9FLAO</name>
<feature type="domain" description="RNA polymerase sigma factor 70 region 4 type 2" evidence="4">
    <location>
        <begin position="38"/>
        <end position="90"/>
    </location>
</feature>
<sequence>MFNSFKIQKKEEAFLEQIKIETAFEIFTFDEEELSKEEEVKKMVNKLSTKCKEAFVLSKYENMKYKAIALKMGISVKTVENHISKAYAELRKNLHYLKLFFF</sequence>
<keyword evidence="1" id="KW-0805">Transcription regulation</keyword>
<dbReference type="EMBL" id="CP071795">
    <property type="protein sequence ID" value="QTD39242.1"/>
    <property type="molecule type" value="Genomic_DNA"/>
</dbReference>